<evidence type="ECO:0000313" key="1">
    <source>
        <dbReference type="EMBL" id="XCD07571.1"/>
    </source>
</evidence>
<sequence>MRQHRAEQMVDSRNTFHLHFNGKIVESQGG</sequence>
<name>A0AAU8B7K0_9CAUD</name>
<reference evidence="1" key="1">
    <citation type="submission" date="2024-03" db="EMBL/GenBank/DDBJ databases">
        <title>Diverse circular DNA viruses in blood, oral, and fecal samples of captive lemurs.</title>
        <authorList>
            <person name="Paietta E.N."/>
            <person name="Kraberger S."/>
            <person name="Lund M.C."/>
            <person name="Custer J.M."/>
            <person name="Vargas K.M."/>
            <person name="Ehmke E.E."/>
            <person name="Yoder A.D."/>
            <person name="Varsani A."/>
        </authorList>
    </citation>
    <scope>NUCLEOTIDE SEQUENCE</scope>
    <source>
        <strain evidence="1">Duke_28FS_2</strain>
    </source>
</reference>
<protein>
    <submittedName>
        <fullName evidence="1">Uncharacterized protein</fullName>
    </submittedName>
</protein>
<organism evidence="1">
    <name type="scientific">Dulem virus 33</name>
    <dbReference type="NCBI Taxonomy" id="3145751"/>
    <lineage>
        <taxon>Viruses</taxon>
        <taxon>Duplodnaviria</taxon>
        <taxon>Heunggongvirae</taxon>
        <taxon>Uroviricota</taxon>
        <taxon>Caudoviricetes</taxon>
    </lineage>
</organism>
<proteinExistence type="predicted"/>
<dbReference type="EMBL" id="PP511792">
    <property type="protein sequence ID" value="XCD07571.1"/>
    <property type="molecule type" value="Genomic_DNA"/>
</dbReference>
<accession>A0AAU8B7K0</accession>